<dbReference type="GO" id="GO:0046872">
    <property type="term" value="F:metal ion binding"/>
    <property type="evidence" value="ECO:0007669"/>
    <property type="project" value="UniProtKB-KW"/>
</dbReference>
<dbReference type="GO" id="GO:0009396">
    <property type="term" value="P:folic acid-containing compound biosynthetic process"/>
    <property type="evidence" value="ECO:0007669"/>
    <property type="project" value="TreeGrafter"/>
</dbReference>
<dbReference type="Gene3D" id="3.40.50.10420">
    <property type="entry name" value="NagB/RpiA/CoA transferase-like"/>
    <property type="match status" value="1"/>
</dbReference>
<evidence type="ECO:0000313" key="6">
    <source>
        <dbReference type="EMBL" id="ABD46142.1"/>
    </source>
</evidence>
<feature type="binding site" evidence="4">
    <location>
        <position position="49"/>
    </location>
    <ligand>
        <name>substrate</name>
    </ligand>
</feature>
<dbReference type="EC" id="6.3.3.2" evidence="5"/>
<keyword evidence="2 4" id="KW-0547">Nucleotide-binding</keyword>
<evidence type="ECO:0000256" key="5">
    <source>
        <dbReference type="RuleBase" id="RU361279"/>
    </source>
</evidence>
<keyword evidence="3 4" id="KW-0067">ATP-binding</keyword>
<evidence type="ECO:0000256" key="1">
    <source>
        <dbReference type="ARBA" id="ARBA00010638"/>
    </source>
</evidence>
<name>Q2GER3_EHRS3</name>
<dbReference type="SUPFAM" id="SSF100950">
    <property type="entry name" value="NagB/RpiA/CoA transferase-like"/>
    <property type="match status" value="1"/>
</dbReference>
<keyword evidence="6" id="KW-0436">Ligase</keyword>
<dbReference type="HOGENOM" id="CLU_066245_3_1_5"/>
<dbReference type="OrthoDB" id="9801938at2"/>
<dbReference type="InterPro" id="IPR037171">
    <property type="entry name" value="NagB/RpiA_transferase-like"/>
</dbReference>
<accession>Q2GER3</accession>
<dbReference type="PANTHER" id="PTHR23407:SF1">
    <property type="entry name" value="5-FORMYLTETRAHYDROFOLATE CYCLO-LIGASE"/>
    <property type="match status" value="1"/>
</dbReference>
<dbReference type="PANTHER" id="PTHR23407">
    <property type="entry name" value="ATPASE INHIBITOR/5-FORMYLTETRAHYDROFOLATE CYCLO-LIGASE"/>
    <property type="match status" value="1"/>
</dbReference>
<dbReference type="EMBL" id="CP000237">
    <property type="protein sequence ID" value="ABD46142.1"/>
    <property type="molecule type" value="Genomic_DNA"/>
</dbReference>
<feature type="binding site" evidence="4">
    <location>
        <begin position="5"/>
        <end position="9"/>
    </location>
    <ligand>
        <name>ATP</name>
        <dbReference type="ChEBI" id="CHEBI:30616"/>
    </ligand>
</feature>
<dbReference type="eggNOG" id="COG0212">
    <property type="taxonomic scope" value="Bacteria"/>
</dbReference>
<reference evidence="6 7" key="1">
    <citation type="journal article" date="2006" name="PLoS Genet.">
        <title>Comparative genomics of emerging human ehrlichiosis agents.</title>
        <authorList>
            <person name="Dunning Hotopp J.C."/>
            <person name="Lin M."/>
            <person name="Madupu R."/>
            <person name="Crabtree J."/>
            <person name="Angiuoli S.V."/>
            <person name="Eisen J.A."/>
            <person name="Seshadri R."/>
            <person name="Ren Q."/>
            <person name="Wu M."/>
            <person name="Utterback T.R."/>
            <person name="Smith S."/>
            <person name="Lewis M."/>
            <person name="Khouri H."/>
            <person name="Zhang C."/>
            <person name="Niu H."/>
            <person name="Lin Q."/>
            <person name="Ohashi N."/>
            <person name="Zhi N."/>
            <person name="Nelson W."/>
            <person name="Brinkac L.M."/>
            <person name="Dodson R.J."/>
            <person name="Rosovitz M.J."/>
            <person name="Sundaram J."/>
            <person name="Daugherty S.C."/>
            <person name="Davidsen T."/>
            <person name="Durkin A.S."/>
            <person name="Gwinn M."/>
            <person name="Haft D.H."/>
            <person name="Selengut J.D."/>
            <person name="Sullivan S.A."/>
            <person name="Zafar N."/>
            <person name="Zhou L."/>
            <person name="Benahmed F."/>
            <person name="Forberger H."/>
            <person name="Halpin R."/>
            <person name="Mulligan S."/>
            <person name="Robinson J."/>
            <person name="White O."/>
            <person name="Rikihisa Y."/>
            <person name="Tettelin H."/>
        </authorList>
    </citation>
    <scope>NUCLEOTIDE SEQUENCE [LARGE SCALE GENOMIC DNA]</scope>
    <source>
        <strain evidence="7">ATCC VR-367 / Miyayama</strain>
    </source>
</reference>
<sequence length="193" mass="22285">MSGDKVQLREKYRKIRKSIANKALLDRLIVQNLLKTLDFKNYKTIGLYLPIDGEVDPALLLDELYDKVFSLPCILSDQRMCFRTWKKGDILVKYSKLNIYYPARGENIIPELVFVPLVAFNCDRHRLGFGRGFFDRFINHSRSNGCNTLYIGLAYDEQLCHDLVIEAHDQALDSIITPTTVYQTCSILKNNLC</sequence>
<comment type="similarity">
    <text evidence="1 5">Belongs to the 5-formyltetrahydrofolate cyclo-ligase family.</text>
</comment>
<dbReference type="KEGG" id="nse:NSE_0133"/>
<dbReference type="InterPro" id="IPR024185">
    <property type="entry name" value="FTHF_cligase-like_sf"/>
</dbReference>
<comment type="cofactor">
    <cofactor evidence="5">
        <name>Mg(2+)</name>
        <dbReference type="ChEBI" id="CHEBI:18420"/>
    </cofactor>
</comment>
<evidence type="ECO:0000313" key="7">
    <source>
        <dbReference type="Proteomes" id="UP000001942"/>
    </source>
</evidence>
<comment type="catalytic activity">
    <reaction evidence="5">
        <text>(6S)-5-formyl-5,6,7,8-tetrahydrofolate + ATP = (6R)-5,10-methenyltetrahydrofolate + ADP + phosphate</text>
        <dbReference type="Rhea" id="RHEA:10488"/>
        <dbReference type="ChEBI" id="CHEBI:30616"/>
        <dbReference type="ChEBI" id="CHEBI:43474"/>
        <dbReference type="ChEBI" id="CHEBI:57455"/>
        <dbReference type="ChEBI" id="CHEBI:57457"/>
        <dbReference type="ChEBI" id="CHEBI:456216"/>
        <dbReference type="EC" id="6.3.3.2"/>
    </reaction>
</comment>
<dbReference type="AlphaFoldDB" id="Q2GER3"/>
<dbReference type="PIRSF" id="PIRSF006806">
    <property type="entry name" value="FTHF_cligase"/>
    <property type="match status" value="1"/>
</dbReference>
<proteinExistence type="inferred from homology"/>
<evidence type="ECO:0000256" key="4">
    <source>
        <dbReference type="PIRSR" id="PIRSR006806-1"/>
    </source>
</evidence>
<evidence type="ECO:0000256" key="3">
    <source>
        <dbReference type="ARBA" id="ARBA00022840"/>
    </source>
</evidence>
<dbReference type="GO" id="GO:0005524">
    <property type="term" value="F:ATP binding"/>
    <property type="evidence" value="ECO:0007669"/>
    <property type="project" value="UniProtKB-KW"/>
</dbReference>
<dbReference type="GO" id="GO:0030272">
    <property type="term" value="F:5-formyltetrahydrofolate cyclo-ligase activity"/>
    <property type="evidence" value="ECO:0007669"/>
    <property type="project" value="UniProtKB-EC"/>
</dbReference>
<dbReference type="STRING" id="222891.NSE_0133"/>
<feature type="binding site" evidence="4">
    <location>
        <position position="54"/>
    </location>
    <ligand>
        <name>substrate</name>
    </ligand>
</feature>
<protein>
    <recommendedName>
        <fullName evidence="5">5-formyltetrahydrofolate cyclo-ligase</fullName>
        <ecNumber evidence="5">6.3.3.2</ecNumber>
    </recommendedName>
</protein>
<evidence type="ECO:0000256" key="2">
    <source>
        <dbReference type="ARBA" id="ARBA00022741"/>
    </source>
</evidence>
<dbReference type="Proteomes" id="UP000001942">
    <property type="component" value="Chromosome"/>
</dbReference>
<dbReference type="NCBIfam" id="TIGR02727">
    <property type="entry name" value="MTHFS_bact"/>
    <property type="match status" value="1"/>
</dbReference>
<gene>
    <name evidence="6" type="ordered locus">NSE_0133</name>
</gene>
<keyword evidence="5" id="KW-0460">Magnesium</keyword>
<dbReference type="InterPro" id="IPR002698">
    <property type="entry name" value="FTHF_cligase"/>
</dbReference>
<keyword evidence="5" id="KW-0479">Metal-binding</keyword>
<dbReference type="GO" id="GO:0035999">
    <property type="term" value="P:tetrahydrofolate interconversion"/>
    <property type="evidence" value="ECO:0007669"/>
    <property type="project" value="TreeGrafter"/>
</dbReference>
<dbReference type="Pfam" id="PF01812">
    <property type="entry name" value="5-FTHF_cyc-lig"/>
    <property type="match status" value="1"/>
</dbReference>
<organism evidence="6 7">
    <name type="scientific">Ehrlichia sennetsu (strain ATCC VR-367 / Miyayama)</name>
    <name type="common">Neorickettsia sennetsu</name>
    <dbReference type="NCBI Taxonomy" id="222891"/>
    <lineage>
        <taxon>Bacteria</taxon>
        <taxon>Pseudomonadati</taxon>
        <taxon>Pseudomonadota</taxon>
        <taxon>Alphaproteobacteria</taxon>
        <taxon>Rickettsiales</taxon>
        <taxon>Anaplasmataceae</taxon>
        <taxon>Ehrlichia</taxon>
    </lineage>
</organism>
<keyword evidence="7" id="KW-1185">Reference proteome</keyword>